<dbReference type="SUPFAM" id="SSF90123">
    <property type="entry name" value="ABC transporter transmembrane region"/>
    <property type="match status" value="1"/>
</dbReference>
<evidence type="ECO:0000256" key="3">
    <source>
        <dbReference type="ARBA" id="ARBA00022741"/>
    </source>
</evidence>
<dbReference type="PROSITE" id="PS50893">
    <property type="entry name" value="ABC_TRANSPORTER_2"/>
    <property type="match status" value="1"/>
</dbReference>
<dbReference type="InterPro" id="IPR003439">
    <property type="entry name" value="ABC_transporter-like_ATP-bd"/>
</dbReference>
<dbReference type="EMBL" id="DVJN01000026">
    <property type="protein sequence ID" value="HIS91644.1"/>
    <property type="molecule type" value="Genomic_DNA"/>
</dbReference>
<dbReference type="InterPro" id="IPR027417">
    <property type="entry name" value="P-loop_NTPase"/>
</dbReference>
<reference evidence="10" key="2">
    <citation type="journal article" date="2021" name="PeerJ">
        <title>Extensive microbial diversity within the chicken gut microbiome revealed by metagenomics and culture.</title>
        <authorList>
            <person name="Gilroy R."/>
            <person name="Ravi A."/>
            <person name="Getino M."/>
            <person name="Pursley I."/>
            <person name="Horton D.L."/>
            <person name="Alikhan N.F."/>
            <person name="Baker D."/>
            <person name="Gharbi K."/>
            <person name="Hall N."/>
            <person name="Watson M."/>
            <person name="Adriaenssens E.M."/>
            <person name="Foster-Nyarko E."/>
            <person name="Jarju S."/>
            <person name="Secka A."/>
            <person name="Antonio M."/>
            <person name="Oren A."/>
            <person name="Chaudhuri R.R."/>
            <person name="La Ragione R."/>
            <person name="Hildebrand F."/>
            <person name="Pallen M.J."/>
        </authorList>
    </citation>
    <scope>NUCLEOTIDE SEQUENCE</scope>
    <source>
        <strain evidence="10">13766</strain>
    </source>
</reference>
<dbReference type="GO" id="GO:0005886">
    <property type="term" value="C:plasma membrane"/>
    <property type="evidence" value="ECO:0007669"/>
    <property type="project" value="UniProtKB-SubCell"/>
</dbReference>
<dbReference type="PANTHER" id="PTHR43394:SF1">
    <property type="entry name" value="ATP-BINDING CASSETTE SUB-FAMILY B MEMBER 10, MITOCHONDRIAL"/>
    <property type="match status" value="1"/>
</dbReference>
<evidence type="ECO:0000313" key="10">
    <source>
        <dbReference type="EMBL" id="HIS91644.1"/>
    </source>
</evidence>
<evidence type="ECO:0000256" key="5">
    <source>
        <dbReference type="ARBA" id="ARBA00022989"/>
    </source>
</evidence>
<evidence type="ECO:0000313" key="11">
    <source>
        <dbReference type="Proteomes" id="UP000824140"/>
    </source>
</evidence>
<feature type="domain" description="ABC transporter" evidence="8">
    <location>
        <begin position="362"/>
        <end position="606"/>
    </location>
</feature>
<evidence type="ECO:0000256" key="2">
    <source>
        <dbReference type="ARBA" id="ARBA00022692"/>
    </source>
</evidence>
<dbReference type="InterPro" id="IPR039421">
    <property type="entry name" value="Type_1_exporter"/>
</dbReference>
<dbReference type="GO" id="GO:0015421">
    <property type="term" value="F:ABC-type oligopeptide transporter activity"/>
    <property type="evidence" value="ECO:0007669"/>
    <property type="project" value="TreeGrafter"/>
</dbReference>
<keyword evidence="6 7" id="KW-0472">Membrane</keyword>
<dbReference type="InterPro" id="IPR036640">
    <property type="entry name" value="ABC1_TM_sf"/>
</dbReference>
<dbReference type="InterPro" id="IPR017871">
    <property type="entry name" value="ABC_transporter-like_CS"/>
</dbReference>
<dbReference type="AlphaFoldDB" id="A0A9D1FYA4"/>
<dbReference type="Proteomes" id="UP000824140">
    <property type="component" value="Unassembled WGS sequence"/>
</dbReference>
<dbReference type="CDD" id="cd03228">
    <property type="entry name" value="ABCC_MRP_Like"/>
    <property type="match status" value="1"/>
</dbReference>
<dbReference type="PROSITE" id="PS50929">
    <property type="entry name" value="ABC_TM1F"/>
    <property type="match status" value="1"/>
</dbReference>
<feature type="domain" description="ABC transmembrane type-1" evidence="9">
    <location>
        <begin position="31"/>
        <end position="327"/>
    </location>
</feature>
<dbReference type="PROSITE" id="PS00211">
    <property type="entry name" value="ABC_TRANSPORTER_1"/>
    <property type="match status" value="1"/>
</dbReference>
<evidence type="ECO:0000256" key="7">
    <source>
        <dbReference type="SAM" id="Phobius"/>
    </source>
</evidence>
<evidence type="ECO:0000256" key="1">
    <source>
        <dbReference type="ARBA" id="ARBA00004651"/>
    </source>
</evidence>
<sequence length="617" mass="67644">MTRANQETKQTALRALWATTKMAWQMDKTCVLILAAAALAGGVRPYIGVLLSAWVVDALAAGEPFARIAGVALLCVGATFILSALMGMLNAKKNVRIERAVRRYEMLTAEKTLTMDYELLDSPQVNAIKSRMRDDRNWGAGFYSVYGQWESGMGVFVHLAASIGIAVPLLVAFPAGLWALPCLLGVAAGASLLNARFGTGKELRLMNEMGSAQRSMSNHFIFTTAADTRRGKDIRLYGAQKLIRERVEAEWPRYRKWFWRFSRAGMAEGACSGVPEGLLQGGAYLCAVLGALSGALSAGAVLRFGAALYNLAQDCVRLANLLSEMLATARRQQSTYDYLNVPNALYRGTLAVEKRFDNDFEIAFHNVSFRYPGAQDYALKDLNLTLRVGERMAVVGKNGSGKTTMIKLLCRLYDPTEGVITLNGIDIRKYNYEEYQALFAVVFQDFRLFSFPLGQNVGARMEYDRAAAQSALVRAGFGERLASMPKGLDTPLYSNYDASGVEISGGEAQKIALARALYKAEAGDAPAPFIVLDEPTAALDPIAEADVYARFNDIVAGKTAVYISHRLSSCRFCDDICVFDGGRLVQRGSHEALLKEENGVYAALWQAQAQYYAEERE</sequence>
<evidence type="ECO:0000256" key="4">
    <source>
        <dbReference type="ARBA" id="ARBA00022840"/>
    </source>
</evidence>
<gene>
    <name evidence="10" type="ORF">IAA84_01360</name>
</gene>
<feature type="transmembrane region" description="Helical" evidence="7">
    <location>
        <begin position="153"/>
        <end position="171"/>
    </location>
</feature>
<keyword evidence="5 7" id="KW-1133">Transmembrane helix</keyword>
<dbReference type="GO" id="GO:0005524">
    <property type="term" value="F:ATP binding"/>
    <property type="evidence" value="ECO:0007669"/>
    <property type="project" value="UniProtKB-KW"/>
</dbReference>
<evidence type="ECO:0000256" key="6">
    <source>
        <dbReference type="ARBA" id="ARBA00023136"/>
    </source>
</evidence>
<comment type="subcellular location">
    <subcellularLocation>
        <location evidence="1">Cell membrane</location>
        <topology evidence="1">Multi-pass membrane protein</topology>
    </subcellularLocation>
</comment>
<dbReference type="GO" id="GO:0016887">
    <property type="term" value="F:ATP hydrolysis activity"/>
    <property type="evidence" value="ECO:0007669"/>
    <property type="project" value="InterPro"/>
</dbReference>
<organism evidence="10 11">
    <name type="scientific">Candidatus Alectryocaccomicrobium excrementavium</name>
    <dbReference type="NCBI Taxonomy" id="2840668"/>
    <lineage>
        <taxon>Bacteria</taxon>
        <taxon>Bacillati</taxon>
        <taxon>Bacillota</taxon>
        <taxon>Clostridia</taxon>
        <taxon>Candidatus Alectryocaccomicrobium</taxon>
    </lineage>
</organism>
<dbReference type="Gene3D" id="1.20.1560.10">
    <property type="entry name" value="ABC transporter type 1, transmembrane domain"/>
    <property type="match status" value="1"/>
</dbReference>
<accession>A0A9D1FYA4</accession>
<keyword evidence="4 10" id="KW-0067">ATP-binding</keyword>
<dbReference type="InterPro" id="IPR003593">
    <property type="entry name" value="AAA+_ATPase"/>
</dbReference>
<feature type="transmembrane region" description="Helical" evidence="7">
    <location>
        <begin position="68"/>
        <end position="89"/>
    </location>
</feature>
<dbReference type="Pfam" id="PF00005">
    <property type="entry name" value="ABC_tran"/>
    <property type="match status" value="1"/>
</dbReference>
<keyword evidence="2 7" id="KW-0812">Transmembrane</keyword>
<reference evidence="10" key="1">
    <citation type="submission" date="2020-10" db="EMBL/GenBank/DDBJ databases">
        <authorList>
            <person name="Gilroy R."/>
        </authorList>
    </citation>
    <scope>NUCLEOTIDE SEQUENCE</scope>
    <source>
        <strain evidence="10">13766</strain>
    </source>
</reference>
<evidence type="ECO:0000259" key="9">
    <source>
        <dbReference type="PROSITE" id="PS50929"/>
    </source>
</evidence>
<dbReference type="SMART" id="SM00382">
    <property type="entry name" value="AAA"/>
    <property type="match status" value="1"/>
</dbReference>
<dbReference type="InterPro" id="IPR011527">
    <property type="entry name" value="ABC1_TM_dom"/>
</dbReference>
<evidence type="ECO:0000259" key="8">
    <source>
        <dbReference type="PROSITE" id="PS50893"/>
    </source>
</evidence>
<comment type="caution">
    <text evidence="10">The sequence shown here is derived from an EMBL/GenBank/DDBJ whole genome shotgun (WGS) entry which is preliminary data.</text>
</comment>
<dbReference type="Gene3D" id="3.40.50.300">
    <property type="entry name" value="P-loop containing nucleotide triphosphate hydrolases"/>
    <property type="match status" value="1"/>
</dbReference>
<protein>
    <submittedName>
        <fullName evidence="10">ABC transporter ATP-binding protein</fullName>
    </submittedName>
</protein>
<dbReference type="SUPFAM" id="SSF52540">
    <property type="entry name" value="P-loop containing nucleoside triphosphate hydrolases"/>
    <property type="match status" value="1"/>
</dbReference>
<proteinExistence type="predicted"/>
<dbReference type="PANTHER" id="PTHR43394">
    <property type="entry name" value="ATP-DEPENDENT PERMEASE MDL1, MITOCHONDRIAL"/>
    <property type="match status" value="1"/>
</dbReference>
<keyword evidence="3" id="KW-0547">Nucleotide-binding</keyword>
<name>A0A9D1FYA4_9FIRM</name>